<protein>
    <submittedName>
        <fullName evidence="1">Uncharacterized protein</fullName>
    </submittedName>
</protein>
<evidence type="ECO:0000313" key="2">
    <source>
        <dbReference type="Proteomes" id="UP000015442"/>
    </source>
</evidence>
<dbReference type="RefSeq" id="WP_017213767.1">
    <property type="nucleotide sequence ID" value="NZ_AKWY02000033.1"/>
</dbReference>
<sequence>MTSFDTTWATAILESKNPTIELEKHLQFLTETPDCIKLLHYLIGFVDDLALVTSRPSETPVPRFYSPQGEPVLRVRMFAGKKELLISGPNPDAESEFPSLEKVWKHAGRLEINTMEGSNPIILLGENEDDPWYENDPLADEDDEIIEQLADWGPAPICNTSYGLSNGPFYVYDTSSGEQGYAGEPAIKKVSRPSWDQDFRDVGQRGVSMVVGNQLNLKFGIGGIFLRILTRELLGGHVKLDDLFVSYETFRTKIKETGPWYLVDRFENRYVEIISNPNQRKNKLLFREGLLTEIPEKFGNTRFVNGDTAVAREEVKKLENEGYVCIT</sequence>
<reference evidence="1 2" key="1">
    <citation type="submission" date="2013-05" db="EMBL/GenBank/DDBJ databases">
        <authorList>
            <person name="Harkins D.M."/>
            <person name="Durkin A.S."/>
            <person name="Brinkac L.M."/>
            <person name="Haft D.H."/>
            <person name="Selengut J.D."/>
            <person name="Sanka R."/>
            <person name="DePew J."/>
            <person name="Purushe J."/>
            <person name="Hartskeerl R.A."/>
            <person name="Ahmed A."/>
            <person name="van der Linden H."/>
            <person name="Goris M.G.A."/>
            <person name="Vinetz J.M."/>
            <person name="Sutton G.G."/>
            <person name="Nierman W.C."/>
            <person name="Fouts D.E."/>
        </authorList>
    </citation>
    <scope>NUCLEOTIDE SEQUENCE [LARGE SCALE GENOMIC DNA]</scope>
    <source>
        <strain evidence="1 2">CZ214</strain>
    </source>
</reference>
<evidence type="ECO:0000313" key="1">
    <source>
        <dbReference type="EMBL" id="EQA70179.1"/>
    </source>
</evidence>
<organism evidence="1 2">
    <name type="scientific">Leptospira noguchii serovar Panama str. CZ214</name>
    <dbReference type="NCBI Taxonomy" id="1001595"/>
    <lineage>
        <taxon>Bacteria</taxon>
        <taxon>Pseudomonadati</taxon>
        <taxon>Spirochaetota</taxon>
        <taxon>Spirochaetia</taxon>
        <taxon>Leptospirales</taxon>
        <taxon>Leptospiraceae</taxon>
        <taxon>Leptospira</taxon>
    </lineage>
</organism>
<name>T0FJE4_9LEPT</name>
<dbReference type="EMBL" id="AKWY02000033">
    <property type="protein sequence ID" value="EQA70179.1"/>
    <property type="molecule type" value="Genomic_DNA"/>
</dbReference>
<proteinExistence type="predicted"/>
<accession>T0FJE4</accession>
<dbReference type="Proteomes" id="UP000015442">
    <property type="component" value="Unassembled WGS sequence"/>
</dbReference>
<gene>
    <name evidence="1" type="ORF">LEP1GSC059_4147</name>
</gene>
<dbReference type="AlphaFoldDB" id="T0FJE4"/>
<dbReference type="GeneID" id="23203337"/>
<comment type="caution">
    <text evidence="1">The sequence shown here is derived from an EMBL/GenBank/DDBJ whole genome shotgun (WGS) entry which is preliminary data.</text>
</comment>